<dbReference type="InterPro" id="IPR050683">
    <property type="entry name" value="Bact_Polysacc_Export_ATP-bd"/>
</dbReference>
<dbReference type="InterPro" id="IPR027417">
    <property type="entry name" value="P-loop_NTPase"/>
</dbReference>
<evidence type="ECO:0000259" key="5">
    <source>
        <dbReference type="PROSITE" id="PS50893"/>
    </source>
</evidence>
<dbReference type="Pfam" id="PF14524">
    <property type="entry name" value="Wzt_C"/>
    <property type="match status" value="1"/>
</dbReference>
<keyword evidence="4" id="KW-0067">ATP-binding</keyword>
<reference evidence="6 7" key="1">
    <citation type="submission" date="2015-11" db="EMBL/GenBank/DDBJ databases">
        <authorList>
            <person name="Lin W."/>
        </authorList>
    </citation>
    <scope>NUCLEOTIDE SEQUENCE [LARGE SCALE GENOMIC DNA]</scope>
    <source>
        <strain evidence="6 7">HCH-1</strain>
    </source>
</reference>
<dbReference type="Gene3D" id="2.70.50.60">
    <property type="entry name" value="abc- transporter (atp binding component) like domain"/>
    <property type="match status" value="1"/>
</dbReference>
<dbReference type="InterPro" id="IPR029439">
    <property type="entry name" value="Wzt_C"/>
</dbReference>
<organism evidence="6 7">
    <name type="scientific">Candidatus Magnetominusculus xianensis</name>
    <dbReference type="NCBI Taxonomy" id="1748249"/>
    <lineage>
        <taxon>Bacteria</taxon>
        <taxon>Pseudomonadati</taxon>
        <taxon>Nitrospirota</taxon>
        <taxon>Nitrospiria</taxon>
        <taxon>Nitrospirales</taxon>
        <taxon>Nitrospiraceae</taxon>
        <taxon>Candidatus Magnetominusculus</taxon>
    </lineage>
</organism>
<keyword evidence="2" id="KW-0813">Transport</keyword>
<evidence type="ECO:0000256" key="2">
    <source>
        <dbReference type="ARBA" id="ARBA00022448"/>
    </source>
</evidence>
<keyword evidence="6" id="KW-0378">Hydrolase</keyword>
<dbReference type="InterPro" id="IPR003439">
    <property type="entry name" value="ABC_transporter-like_ATP-bd"/>
</dbReference>
<keyword evidence="3" id="KW-0547">Nucleotide-binding</keyword>
<sequence>MLISADTDHVHAAVGEEAIIEAASLTKVYKLYKRAVDRLKEALNPFNKRYHEDFYALRDVSFKAIKGRTVGIIGKNGAGKSTLLQILTGVLTPTSGVLTKSGRLSALLELGAGFNPELTGIENIYFNGTIMGYSRTEIDERLGEIIAFADIGEFIHQPVKTYSSGMFVRLAFAVSVSVEPDILIIDEALSVGDIRFQIKCFRKITDFKNSGKCIILVSHDIGAIKRLCDSVIWLRDGQVYLNGDPEYVCKEYMSYMFYDGSSTENKYALAPEPTASGGVIEWEDVRGYASFGEGGAEILRVVMLSCETSRRLNVLKGGERVKFIVEADINSDIVSPGCGITLKDNYGTYMFTINNYIYNVQIEPFTDTLRLHVEFDFHFPHLKSGNYSFSVSISDGTVESHIQNHWIHEAYVIQLINSDIKYNMGCYLILENVDITVNTGKR</sequence>
<protein>
    <submittedName>
        <fullName evidence="6">ABC transporter</fullName>
        <ecNumber evidence="6">3.6.3.40</ecNumber>
    </submittedName>
</protein>
<comment type="similarity">
    <text evidence="1">Belongs to the ABC transporter superfamily.</text>
</comment>
<dbReference type="Pfam" id="PF00005">
    <property type="entry name" value="ABC_tran"/>
    <property type="match status" value="1"/>
</dbReference>
<dbReference type="PANTHER" id="PTHR46743">
    <property type="entry name" value="TEICHOIC ACIDS EXPORT ATP-BINDING PROTEIN TAGH"/>
    <property type="match status" value="1"/>
</dbReference>
<dbReference type="InterPro" id="IPR003593">
    <property type="entry name" value="AAA+_ATPase"/>
</dbReference>
<dbReference type="EMBL" id="LNQR01000005">
    <property type="protein sequence ID" value="KWT94502.1"/>
    <property type="molecule type" value="Genomic_DNA"/>
</dbReference>
<dbReference type="Proteomes" id="UP000060487">
    <property type="component" value="Unassembled WGS sequence"/>
</dbReference>
<dbReference type="PROSITE" id="PS50893">
    <property type="entry name" value="ABC_TRANSPORTER_2"/>
    <property type="match status" value="1"/>
</dbReference>
<proteinExistence type="inferred from homology"/>
<evidence type="ECO:0000313" key="6">
    <source>
        <dbReference type="EMBL" id="KWT94502.1"/>
    </source>
</evidence>
<dbReference type="EC" id="3.6.3.40" evidence="6"/>
<dbReference type="GO" id="GO:0016787">
    <property type="term" value="F:hydrolase activity"/>
    <property type="evidence" value="ECO:0007669"/>
    <property type="project" value="UniProtKB-KW"/>
</dbReference>
<dbReference type="CDD" id="cd10147">
    <property type="entry name" value="Wzt_C-like"/>
    <property type="match status" value="1"/>
</dbReference>
<dbReference type="SMART" id="SM00382">
    <property type="entry name" value="AAA"/>
    <property type="match status" value="1"/>
</dbReference>
<dbReference type="CDD" id="cd03220">
    <property type="entry name" value="ABC_KpsT_Wzt"/>
    <property type="match status" value="1"/>
</dbReference>
<dbReference type="Gene3D" id="3.40.50.300">
    <property type="entry name" value="P-loop containing nucleotide triphosphate hydrolases"/>
    <property type="match status" value="1"/>
</dbReference>
<evidence type="ECO:0000256" key="4">
    <source>
        <dbReference type="ARBA" id="ARBA00022840"/>
    </source>
</evidence>
<evidence type="ECO:0000256" key="1">
    <source>
        <dbReference type="ARBA" id="ARBA00005417"/>
    </source>
</evidence>
<evidence type="ECO:0000313" key="7">
    <source>
        <dbReference type="Proteomes" id="UP000060487"/>
    </source>
</evidence>
<dbReference type="InterPro" id="IPR017871">
    <property type="entry name" value="ABC_transporter-like_CS"/>
</dbReference>
<dbReference type="RefSeq" id="WP_085050766.1">
    <property type="nucleotide sequence ID" value="NZ_LNQR01000005.1"/>
</dbReference>
<accession>A0ABR5SJE5</accession>
<comment type="caution">
    <text evidence="6">The sequence shown here is derived from an EMBL/GenBank/DDBJ whole genome shotgun (WGS) entry which is preliminary data.</text>
</comment>
<dbReference type="InterPro" id="IPR015860">
    <property type="entry name" value="ABC_transpr_TagH-like"/>
</dbReference>
<keyword evidence="7" id="KW-1185">Reference proteome</keyword>
<dbReference type="SUPFAM" id="SSF52540">
    <property type="entry name" value="P-loop containing nucleoside triphosphate hydrolases"/>
    <property type="match status" value="1"/>
</dbReference>
<dbReference type="PANTHER" id="PTHR46743:SF2">
    <property type="entry name" value="TEICHOIC ACIDS EXPORT ATP-BINDING PROTEIN TAGH"/>
    <property type="match status" value="1"/>
</dbReference>
<gene>
    <name evidence="6" type="ORF">ASN18_0232</name>
</gene>
<feature type="domain" description="ABC transporter" evidence="5">
    <location>
        <begin position="26"/>
        <end position="261"/>
    </location>
</feature>
<dbReference type="PROSITE" id="PS00211">
    <property type="entry name" value="ABC_TRANSPORTER_1"/>
    <property type="match status" value="1"/>
</dbReference>
<name>A0ABR5SJE5_9BACT</name>
<evidence type="ECO:0000256" key="3">
    <source>
        <dbReference type="ARBA" id="ARBA00022741"/>
    </source>
</evidence>